<feature type="non-terminal residue" evidence="3">
    <location>
        <position position="1"/>
    </location>
</feature>
<evidence type="ECO:0000256" key="1">
    <source>
        <dbReference type="ARBA" id="ARBA00022801"/>
    </source>
</evidence>
<organism evidence="3">
    <name type="scientific">marine sediment metagenome</name>
    <dbReference type="NCBI Taxonomy" id="412755"/>
    <lineage>
        <taxon>unclassified sequences</taxon>
        <taxon>metagenomes</taxon>
        <taxon>ecological metagenomes</taxon>
    </lineage>
</organism>
<sequence>WIDGRVAMSKRQPIVDEFNNKNAPAALILNPRAAGTGLNLTGANHVIHYSFLSNIFIFFGQCKRH</sequence>
<feature type="domain" description="Helicase C-terminal" evidence="2">
    <location>
        <begin position="2"/>
        <end position="54"/>
    </location>
</feature>
<dbReference type="InterPro" id="IPR049730">
    <property type="entry name" value="SNF2/RAD54-like_C"/>
</dbReference>
<dbReference type="SUPFAM" id="SSF52540">
    <property type="entry name" value="P-loop containing nucleoside triphosphate hydrolases"/>
    <property type="match status" value="1"/>
</dbReference>
<dbReference type="CDD" id="cd18793">
    <property type="entry name" value="SF2_C_SNF"/>
    <property type="match status" value="1"/>
</dbReference>
<evidence type="ECO:0000259" key="2">
    <source>
        <dbReference type="Pfam" id="PF00271"/>
    </source>
</evidence>
<dbReference type="InterPro" id="IPR050496">
    <property type="entry name" value="SNF2_RAD54_helicase_repair"/>
</dbReference>
<name>X1I835_9ZZZZ</name>
<dbReference type="Pfam" id="PF00271">
    <property type="entry name" value="Helicase_C"/>
    <property type="match status" value="1"/>
</dbReference>
<dbReference type="InterPro" id="IPR001650">
    <property type="entry name" value="Helicase_C-like"/>
</dbReference>
<proteinExistence type="predicted"/>
<keyword evidence="1" id="KW-0378">Hydrolase</keyword>
<reference evidence="3" key="1">
    <citation type="journal article" date="2014" name="Front. Microbiol.">
        <title>High frequency of phylogenetically diverse reductive dehalogenase-homologous genes in deep subseafloor sedimentary metagenomes.</title>
        <authorList>
            <person name="Kawai M."/>
            <person name="Futagami T."/>
            <person name="Toyoda A."/>
            <person name="Takaki Y."/>
            <person name="Nishi S."/>
            <person name="Hori S."/>
            <person name="Arai W."/>
            <person name="Tsubouchi T."/>
            <person name="Morono Y."/>
            <person name="Uchiyama I."/>
            <person name="Ito T."/>
            <person name="Fujiyama A."/>
            <person name="Inagaki F."/>
            <person name="Takami H."/>
        </authorList>
    </citation>
    <scope>NUCLEOTIDE SEQUENCE</scope>
    <source>
        <strain evidence="3">Expedition CK06-06</strain>
    </source>
</reference>
<evidence type="ECO:0000313" key="3">
    <source>
        <dbReference type="EMBL" id="GAH78536.1"/>
    </source>
</evidence>
<dbReference type="InterPro" id="IPR027417">
    <property type="entry name" value="P-loop_NTPase"/>
</dbReference>
<protein>
    <recommendedName>
        <fullName evidence="2">Helicase C-terminal domain-containing protein</fullName>
    </recommendedName>
</protein>
<accession>X1I835</accession>
<dbReference type="EMBL" id="BARU01041848">
    <property type="protein sequence ID" value="GAH78536.1"/>
    <property type="molecule type" value="Genomic_DNA"/>
</dbReference>
<dbReference type="PANTHER" id="PTHR45629">
    <property type="entry name" value="SNF2/RAD54 FAMILY MEMBER"/>
    <property type="match status" value="1"/>
</dbReference>
<dbReference type="PANTHER" id="PTHR45629:SF7">
    <property type="entry name" value="DNA EXCISION REPAIR PROTEIN ERCC-6-RELATED"/>
    <property type="match status" value="1"/>
</dbReference>
<gene>
    <name evidence="3" type="ORF">S03H2_64425</name>
</gene>
<dbReference type="Gene3D" id="3.40.50.300">
    <property type="entry name" value="P-loop containing nucleotide triphosphate hydrolases"/>
    <property type="match status" value="1"/>
</dbReference>
<dbReference type="AlphaFoldDB" id="X1I835"/>
<dbReference type="GO" id="GO:0016787">
    <property type="term" value="F:hydrolase activity"/>
    <property type="evidence" value="ECO:0007669"/>
    <property type="project" value="UniProtKB-KW"/>
</dbReference>
<comment type="caution">
    <text evidence="3">The sequence shown here is derived from an EMBL/GenBank/DDBJ whole genome shotgun (WGS) entry which is preliminary data.</text>
</comment>